<name>A0A5B7HY68_PORTR</name>
<reference evidence="1 2" key="1">
    <citation type="submission" date="2019-05" db="EMBL/GenBank/DDBJ databases">
        <title>Another draft genome of Portunus trituberculatus and its Hox gene families provides insights of decapod evolution.</title>
        <authorList>
            <person name="Jeong J.-H."/>
            <person name="Song I."/>
            <person name="Kim S."/>
            <person name="Choi T."/>
            <person name="Kim D."/>
            <person name="Ryu S."/>
            <person name="Kim W."/>
        </authorList>
    </citation>
    <scope>NUCLEOTIDE SEQUENCE [LARGE SCALE GENOMIC DNA]</scope>
    <source>
        <tissue evidence="1">Muscle</tissue>
    </source>
</reference>
<dbReference type="AlphaFoldDB" id="A0A5B7HY68"/>
<sequence length="33" mass="3865">MHFHIHSGQYLVILYSFRNSSIDLVSIFILVTI</sequence>
<evidence type="ECO:0000313" key="2">
    <source>
        <dbReference type="Proteomes" id="UP000324222"/>
    </source>
</evidence>
<organism evidence="1 2">
    <name type="scientific">Portunus trituberculatus</name>
    <name type="common">Swimming crab</name>
    <name type="synonym">Neptunus trituberculatus</name>
    <dbReference type="NCBI Taxonomy" id="210409"/>
    <lineage>
        <taxon>Eukaryota</taxon>
        <taxon>Metazoa</taxon>
        <taxon>Ecdysozoa</taxon>
        <taxon>Arthropoda</taxon>
        <taxon>Crustacea</taxon>
        <taxon>Multicrustacea</taxon>
        <taxon>Malacostraca</taxon>
        <taxon>Eumalacostraca</taxon>
        <taxon>Eucarida</taxon>
        <taxon>Decapoda</taxon>
        <taxon>Pleocyemata</taxon>
        <taxon>Brachyura</taxon>
        <taxon>Eubrachyura</taxon>
        <taxon>Portunoidea</taxon>
        <taxon>Portunidae</taxon>
        <taxon>Portuninae</taxon>
        <taxon>Portunus</taxon>
    </lineage>
</organism>
<proteinExistence type="predicted"/>
<gene>
    <name evidence="1" type="ORF">E2C01_072482</name>
</gene>
<dbReference type="Proteomes" id="UP000324222">
    <property type="component" value="Unassembled WGS sequence"/>
</dbReference>
<evidence type="ECO:0000313" key="1">
    <source>
        <dbReference type="EMBL" id="MPC78011.1"/>
    </source>
</evidence>
<comment type="caution">
    <text evidence="1">The sequence shown here is derived from an EMBL/GenBank/DDBJ whole genome shotgun (WGS) entry which is preliminary data.</text>
</comment>
<accession>A0A5B7HY68</accession>
<keyword evidence="2" id="KW-1185">Reference proteome</keyword>
<dbReference type="EMBL" id="VSRR010047325">
    <property type="protein sequence ID" value="MPC78011.1"/>
    <property type="molecule type" value="Genomic_DNA"/>
</dbReference>
<protein>
    <submittedName>
        <fullName evidence="1">Uncharacterized protein</fullName>
    </submittedName>
</protein>